<accession>A0A0K9NYL9</accession>
<dbReference type="InterPro" id="IPR033121">
    <property type="entry name" value="PEPTIDASE_A1"/>
</dbReference>
<gene>
    <name evidence="3" type="ORF">ZOSMA_557G00010</name>
</gene>
<keyword evidence="4" id="KW-1185">Reference proteome</keyword>
<dbReference type="InterPro" id="IPR001461">
    <property type="entry name" value="Aspartic_peptidase_A1"/>
</dbReference>
<name>A0A0K9NYL9_ZOSMR</name>
<dbReference type="InterPro" id="IPR021109">
    <property type="entry name" value="Peptidase_aspartic_dom_sf"/>
</dbReference>
<comment type="similarity">
    <text evidence="1">Belongs to the peptidase A1 family.</text>
</comment>
<dbReference type="PANTHER" id="PTHR13683">
    <property type="entry name" value="ASPARTYL PROTEASES"/>
    <property type="match status" value="1"/>
</dbReference>
<evidence type="ECO:0000259" key="2">
    <source>
        <dbReference type="PROSITE" id="PS51767"/>
    </source>
</evidence>
<organism evidence="3 4">
    <name type="scientific">Zostera marina</name>
    <name type="common">Eelgrass</name>
    <dbReference type="NCBI Taxonomy" id="29655"/>
    <lineage>
        <taxon>Eukaryota</taxon>
        <taxon>Viridiplantae</taxon>
        <taxon>Streptophyta</taxon>
        <taxon>Embryophyta</taxon>
        <taxon>Tracheophyta</taxon>
        <taxon>Spermatophyta</taxon>
        <taxon>Magnoliopsida</taxon>
        <taxon>Liliopsida</taxon>
        <taxon>Zosteraceae</taxon>
        <taxon>Zostera</taxon>
    </lineage>
</organism>
<reference evidence="4" key="1">
    <citation type="journal article" date="2016" name="Nature">
        <title>The genome of the seagrass Zostera marina reveals angiosperm adaptation to the sea.</title>
        <authorList>
            <person name="Olsen J.L."/>
            <person name="Rouze P."/>
            <person name="Verhelst B."/>
            <person name="Lin Y.-C."/>
            <person name="Bayer T."/>
            <person name="Collen J."/>
            <person name="Dattolo E."/>
            <person name="De Paoli E."/>
            <person name="Dittami S."/>
            <person name="Maumus F."/>
            <person name="Michel G."/>
            <person name="Kersting A."/>
            <person name="Lauritano C."/>
            <person name="Lohaus R."/>
            <person name="Toepel M."/>
            <person name="Tonon T."/>
            <person name="Vanneste K."/>
            <person name="Amirebrahimi M."/>
            <person name="Brakel J."/>
            <person name="Bostroem C."/>
            <person name="Chovatia M."/>
            <person name="Grimwood J."/>
            <person name="Jenkins J.W."/>
            <person name="Jueterbock A."/>
            <person name="Mraz A."/>
            <person name="Stam W.T."/>
            <person name="Tice H."/>
            <person name="Bornberg-Bauer E."/>
            <person name="Green P.J."/>
            <person name="Pearson G.A."/>
            <person name="Procaccini G."/>
            <person name="Duarte C.M."/>
            <person name="Schmutz J."/>
            <person name="Reusch T.B.H."/>
            <person name="Van de Peer Y."/>
        </authorList>
    </citation>
    <scope>NUCLEOTIDE SEQUENCE [LARGE SCALE GENOMIC DNA]</scope>
    <source>
        <strain evidence="4">cv. Finnish</strain>
    </source>
</reference>
<proteinExistence type="inferred from homology"/>
<feature type="non-terminal residue" evidence="3">
    <location>
        <position position="1"/>
    </location>
</feature>
<evidence type="ECO:0000313" key="3">
    <source>
        <dbReference type="EMBL" id="KMZ61040.1"/>
    </source>
</evidence>
<dbReference type="Pfam" id="PF14541">
    <property type="entry name" value="TAXi_C"/>
    <property type="match status" value="1"/>
</dbReference>
<dbReference type="InterPro" id="IPR032861">
    <property type="entry name" value="TAXi_N"/>
</dbReference>
<evidence type="ECO:0000313" key="4">
    <source>
        <dbReference type="Proteomes" id="UP000036987"/>
    </source>
</evidence>
<dbReference type="Proteomes" id="UP000036987">
    <property type="component" value="Unassembled WGS sequence"/>
</dbReference>
<protein>
    <recommendedName>
        <fullName evidence="2">Peptidase A1 domain-containing protein</fullName>
    </recommendedName>
</protein>
<dbReference type="EMBL" id="LFYR01001542">
    <property type="protein sequence ID" value="KMZ61040.1"/>
    <property type="molecule type" value="Genomic_DNA"/>
</dbReference>
<dbReference type="PANTHER" id="PTHR13683:SF768">
    <property type="entry name" value="EUKARYOTIC ASPARTYL PROTEASE FAMILY PROTEIN"/>
    <property type="match status" value="1"/>
</dbReference>
<dbReference type="SUPFAM" id="SSF50630">
    <property type="entry name" value="Acid proteases"/>
    <property type="match status" value="1"/>
</dbReference>
<dbReference type="InterPro" id="IPR032799">
    <property type="entry name" value="TAXi_C"/>
</dbReference>
<dbReference type="AlphaFoldDB" id="A0A0K9NYL9"/>
<dbReference type="STRING" id="29655.A0A0K9NYL9"/>
<dbReference type="PROSITE" id="PS51767">
    <property type="entry name" value="PEPTIDASE_A1"/>
    <property type="match status" value="1"/>
</dbReference>
<dbReference type="Gene3D" id="2.40.70.10">
    <property type="entry name" value="Acid Proteases"/>
    <property type="match status" value="2"/>
</dbReference>
<dbReference type="OrthoDB" id="2747330at2759"/>
<feature type="domain" description="Peptidase A1" evidence="2">
    <location>
        <begin position="1"/>
        <end position="300"/>
    </location>
</feature>
<evidence type="ECO:0000256" key="1">
    <source>
        <dbReference type="ARBA" id="ARBA00007447"/>
    </source>
</evidence>
<comment type="caution">
    <text evidence="3">The sequence shown here is derived from an EMBL/GenBank/DDBJ whole genome shotgun (WGS) entry which is preliminary data.</text>
</comment>
<dbReference type="GO" id="GO:0006508">
    <property type="term" value="P:proteolysis"/>
    <property type="evidence" value="ECO:0007669"/>
    <property type="project" value="InterPro"/>
</dbReference>
<dbReference type="Pfam" id="PF14543">
    <property type="entry name" value="TAXi_N"/>
    <property type="match status" value="1"/>
</dbReference>
<sequence length="332" mass="36587">EDSYKGSALKCDDKLCMEKVGSCSDDDGSCKYKLDYGNGDMTSGNMVSDILRMDSVIGDNQTTHKSANFVFGCGMEQTEDVASSDWASDGILGMGMSNLSLLSQLVASNLVKENTWSHCLRKDLAGGVLALGSVEMKKGIQMTPLQPHIEDYQATILDVTMAGKSLDLTGVKGASFNIFNVYTALPENMYNAVLTEIQTTYPNLNFSPTDPFSCFRYGNGTVDAIDELSFPSIFYTFQGGAQMEIHPEQYIMKRRHNEWCIQILSSGERGTLKDYVGIAENALTGRLVVYDVGNRQIGWTDYACENGIQMVDYQTGNTMLVATHEVQRQIKD</sequence>
<dbReference type="GO" id="GO:0004190">
    <property type="term" value="F:aspartic-type endopeptidase activity"/>
    <property type="evidence" value="ECO:0007669"/>
    <property type="project" value="InterPro"/>
</dbReference>